<accession>A0A328HIK2</accession>
<dbReference type="GO" id="GO:0033786">
    <property type="term" value="F:heptose-1-phosphate adenylyltransferase activity"/>
    <property type="evidence" value="ECO:0007669"/>
    <property type="project" value="TreeGrafter"/>
</dbReference>
<dbReference type="PANTHER" id="PTHR46969">
    <property type="entry name" value="BIFUNCTIONAL PROTEIN HLDE"/>
    <property type="match status" value="1"/>
</dbReference>
<dbReference type="InterPro" id="IPR011914">
    <property type="entry name" value="RfaE_dom_II"/>
</dbReference>
<comment type="catalytic activity">
    <reaction evidence="8">
        <text>D-glycero-beta-D-manno-heptose 1-phosphate + ATP + H(+) = ADP-D-glycero-beta-D-manno-heptose + diphosphate</text>
        <dbReference type="Rhea" id="RHEA:27465"/>
        <dbReference type="ChEBI" id="CHEBI:15378"/>
        <dbReference type="ChEBI" id="CHEBI:30616"/>
        <dbReference type="ChEBI" id="CHEBI:33019"/>
        <dbReference type="ChEBI" id="CHEBI:59967"/>
        <dbReference type="ChEBI" id="CHEBI:61593"/>
        <dbReference type="EC" id="2.7.7.70"/>
    </reaction>
</comment>
<evidence type="ECO:0000256" key="5">
    <source>
        <dbReference type="ARBA" id="ARBA00022840"/>
    </source>
</evidence>
<dbReference type="Pfam" id="PF00294">
    <property type="entry name" value="PfkB"/>
    <property type="match status" value="1"/>
</dbReference>
<dbReference type="AlphaFoldDB" id="A0A328HIK2"/>
<dbReference type="SUPFAM" id="SSF53613">
    <property type="entry name" value="Ribokinase-like"/>
    <property type="match status" value="1"/>
</dbReference>
<dbReference type="Pfam" id="PF01467">
    <property type="entry name" value="CTP_transf_like"/>
    <property type="match status" value="1"/>
</dbReference>
<keyword evidence="5" id="KW-0067">ATP-binding</keyword>
<evidence type="ECO:0000313" key="12">
    <source>
        <dbReference type="Proteomes" id="UP000249166"/>
    </source>
</evidence>
<evidence type="ECO:0000256" key="6">
    <source>
        <dbReference type="ARBA" id="ARBA00023268"/>
    </source>
</evidence>
<evidence type="ECO:0000256" key="2">
    <source>
        <dbReference type="ARBA" id="ARBA00022679"/>
    </source>
</evidence>
<keyword evidence="6" id="KW-0511">Multifunctional enzyme</keyword>
<feature type="domain" description="Carbohydrate kinase PfkB" evidence="9">
    <location>
        <begin position="3"/>
        <end position="294"/>
    </location>
</feature>
<gene>
    <name evidence="11" type="primary">rfaE2</name>
    <name evidence="11" type="ORF">DBZ45_07775</name>
</gene>
<evidence type="ECO:0000256" key="8">
    <source>
        <dbReference type="ARBA" id="ARBA00047428"/>
    </source>
</evidence>
<evidence type="ECO:0000256" key="4">
    <source>
        <dbReference type="ARBA" id="ARBA00022741"/>
    </source>
</evidence>
<keyword evidence="7" id="KW-0119">Carbohydrate metabolism</keyword>
<dbReference type="SUPFAM" id="SSF52374">
    <property type="entry name" value="Nucleotidylyl transferase"/>
    <property type="match status" value="1"/>
</dbReference>
<evidence type="ECO:0000313" key="11">
    <source>
        <dbReference type="EMBL" id="RAM38004.1"/>
    </source>
</evidence>
<keyword evidence="3 11" id="KW-0548">Nucleotidyltransferase</keyword>
<comment type="caution">
    <text evidence="11">The sequence shown here is derived from an EMBL/GenBank/DDBJ whole genome shotgun (WGS) entry which is preliminary data.</text>
</comment>
<feature type="domain" description="Cytidyltransferase-like" evidence="10">
    <location>
        <begin position="328"/>
        <end position="419"/>
    </location>
</feature>
<dbReference type="GO" id="GO:0005524">
    <property type="term" value="F:ATP binding"/>
    <property type="evidence" value="ECO:0007669"/>
    <property type="project" value="UniProtKB-KW"/>
</dbReference>
<dbReference type="NCBIfam" id="TIGR02199">
    <property type="entry name" value="rfaE_dom_II"/>
    <property type="match status" value="1"/>
</dbReference>
<dbReference type="OrthoDB" id="9802794at2"/>
<evidence type="ECO:0000256" key="3">
    <source>
        <dbReference type="ARBA" id="ARBA00022695"/>
    </source>
</evidence>
<organism evidence="11 12">
    <name type="scientific">Arthrobacter globiformis</name>
    <dbReference type="NCBI Taxonomy" id="1665"/>
    <lineage>
        <taxon>Bacteria</taxon>
        <taxon>Bacillati</taxon>
        <taxon>Actinomycetota</taxon>
        <taxon>Actinomycetes</taxon>
        <taxon>Micrococcales</taxon>
        <taxon>Micrococcaceae</taxon>
        <taxon>Arthrobacter</taxon>
    </lineage>
</organism>
<dbReference type="GO" id="GO:0005829">
    <property type="term" value="C:cytosol"/>
    <property type="evidence" value="ECO:0007669"/>
    <property type="project" value="TreeGrafter"/>
</dbReference>
<dbReference type="NCBIfam" id="TIGR00125">
    <property type="entry name" value="cyt_tran_rel"/>
    <property type="match status" value="1"/>
</dbReference>
<keyword evidence="2 11" id="KW-0808">Transferase</keyword>
<evidence type="ECO:0000256" key="1">
    <source>
        <dbReference type="ARBA" id="ARBA00012519"/>
    </source>
</evidence>
<dbReference type="PANTHER" id="PTHR46969:SF1">
    <property type="entry name" value="BIFUNCTIONAL PROTEIN HLDE"/>
    <property type="match status" value="1"/>
</dbReference>
<dbReference type="Gene3D" id="3.40.1190.20">
    <property type="match status" value="1"/>
</dbReference>
<evidence type="ECO:0000256" key="7">
    <source>
        <dbReference type="ARBA" id="ARBA00023277"/>
    </source>
</evidence>
<proteinExistence type="predicted"/>
<dbReference type="InterPro" id="IPR014729">
    <property type="entry name" value="Rossmann-like_a/b/a_fold"/>
</dbReference>
<dbReference type="InterPro" id="IPR011611">
    <property type="entry name" value="PfkB_dom"/>
</dbReference>
<dbReference type="InterPro" id="IPR004821">
    <property type="entry name" value="Cyt_trans-like"/>
</dbReference>
<dbReference type="Proteomes" id="UP000249166">
    <property type="component" value="Unassembled WGS sequence"/>
</dbReference>
<dbReference type="EMBL" id="QLNP01000064">
    <property type="protein sequence ID" value="RAM38004.1"/>
    <property type="molecule type" value="Genomic_DNA"/>
</dbReference>
<dbReference type="InterPro" id="IPR029056">
    <property type="entry name" value="Ribokinase-like"/>
</dbReference>
<evidence type="ECO:0000259" key="10">
    <source>
        <dbReference type="Pfam" id="PF01467"/>
    </source>
</evidence>
<dbReference type="RefSeq" id="WP_111903333.1">
    <property type="nucleotide sequence ID" value="NZ_QLNP01000064.1"/>
</dbReference>
<dbReference type="GO" id="GO:0033785">
    <property type="term" value="F:heptose 7-phosphate kinase activity"/>
    <property type="evidence" value="ECO:0007669"/>
    <property type="project" value="TreeGrafter"/>
</dbReference>
<dbReference type="Gene3D" id="3.40.50.620">
    <property type="entry name" value="HUPs"/>
    <property type="match status" value="1"/>
</dbReference>
<keyword evidence="4" id="KW-0547">Nucleotide-binding</keyword>
<sequence length="458" mass="47391">MRITVVGDVLLDVDLSGEATRLCPDAPVPVVDVSDVRRRAGGAGLVARMLARDGHRVTLVTVLSDDDASLELEGALAGVHVVSGPSGARTPVKTRVRAGRQPVVRVDEGCGRPEVPAATAGMLRALERAEAIVVADYGRGVAANQEIRDLLAARAGDIPIVWDPHPSGAAPVPGVAVVTPNLSEAAKAAGSGTVDSGAGTPAAVAAVGQTLLDRWQSQAVLVTMGEQGGTLSQRDTSPLAIPAPATEVTDPCGAGDRLAASLAVHLAEGRSLSDAAELAINEAAAFLGAGGVASLPDRHRPVWHHSREEDALDLARRVRANGGTVVATGGCFDLLHAGHARTLAAARDLGDCLIVCLNSDESVRRIKGEQRPIVSQQDRAELLLALECVDAVLVFGEDTPEACLETLRPDVWVKGGDYRASELPEAGLVESWGGRCMTVPFHQARSTSVLADALAKVS</sequence>
<reference evidence="11 12" key="1">
    <citation type="submission" date="2018-04" db="EMBL/GenBank/DDBJ databases">
        <title>Bacteria isolated from cave deposits of Manipur.</title>
        <authorList>
            <person name="Sahoo D."/>
            <person name="Sarangthem I."/>
            <person name="Nandeibam J."/>
        </authorList>
    </citation>
    <scope>NUCLEOTIDE SEQUENCE [LARGE SCALE GENOMIC DNA]</scope>
    <source>
        <strain evidence="12">mrc11</strain>
    </source>
</reference>
<evidence type="ECO:0000259" key="9">
    <source>
        <dbReference type="Pfam" id="PF00294"/>
    </source>
</evidence>
<protein>
    <recommendedName>
        <fullName evidence="1">D-glycero-beta-D-manno-heptose 1-phosphate adenylyltransferase</fullName>
        <ecNumber evidence="1">2.7.7.70</ecNumber>
    </recommendedName>
</protein>
<dbReference type="EC" id="2.7.7.70" evidence="1"/>
<name>A0A328HIK2_ARTGO</name>
<dbReference type="GO" id="GO:0016773">
    <property type="term" value="F:phosphotransferase activity, alcohol group as acceptor"/>
    <property type="evidence" value="ECO:0007669"/>
    <property type="project" value="InterPro"/>
</dbReference>